<accession>A0ABV0G1I8</accession>
<feature type="domain" description="OmpR/PhoB-type" evidence="9">
    <location>
        <begin position="119"/>
        <end position="224"/>
    </location>
</feature>
<gene>
    <name evidence="10" type="ORF">ABDJ85_08855</name>
</gene>
<dbReference type="InterPro" id="IPR011006">
    <property type="entry name" value="CheY-like_superfamily"/>
</dbReference>
<evidence type="ECO:0000256" key="6">
    <source>
        <dbReference type="PROSITE-ProRule" id="PRU00169"/>
    </source>
</evidence>
<organism evidence="10 11">
    <name type="scientific">Roseateles paludis</name>
    <dbReference type="NCBI Taxonomy" id="3145238"/>
    <lineage>
        <taxon>Bacteria</taxon>
        <taxon>Pseudomonadati</taxon>
        <taxon>Pseudomonadota</taxon>
        <taxon>Betaproteobacteria</taxon>
        <taxon>Burkholderiales</taxon>
        <taxon>Sphaerotilaceae</taxon>
        <taxon>Roseateles</taxon>
    </lineage>
</organism>
<dbReference type="SMART" id="SM00448">
    <property type="entry name" value="REC"/>
    <property type="match status" value="1"/>
</dbReference>
<dbReference type="RefSeq" id="WP_347704393.1">
    <property type="nucleotide sequence ID" value="NZ_JBDPZD010000002.1"/>
</dbReference>
<proteinExistence type="predicted"/>
<keyword evidence="2" id="KW-0902">Two-component regulatory system</keyword>
<dbReference type="SMART" id="SM00862">
    <property type="entry name" value="Trans_reg_C"/>
    <property type="match status" value="1"/>
</dbReference>
<dbReference type="Pfam" id="PF00486">
    <property type="entry name" value="Trans_reg_C"/>
    <property type="match status" value="1"/>
</dbReference>
<dbReference type="InterPro" id="IPR039420">
    <property type="entry name" value="WalR-like"/>
</dbReference>
<dbReference type="InterPro" id="IPR001867">
    <property type="entry name" value="OmpR/PhoB-type_DNA-bd"/>
</dbReference>
<feature type="DNA-binding region" description="OmpR/PhoB-type" evidence="7">
    <location>
        <begin position="119"/>
        <end position="224"/>
    </location>
</feature>
<dbReference type="InterPro" id="IPR001789">
    <property type="entry name" value="Sig_transdc_resp-reg_receiver"/>
</dbReference>
<keyword evidence="4 7" id="KW-0238">DNA-binding</keyword>
<dbReference type="PANTHER" id="PTHR48111:SF1">
    <property type="entry name" value="TWO-COMPONENT RESPONSE REGULATOR ORR33"/>
    <property type="match status" value="1"/>
</dbReference>
<dbReference type="SUPFAM" id="SSF46894">
    <property type="entry name" value="C-terminal effector domain of the bipartite response regulators"/>
    <property type="match status" value="1"/>
</dbReference>
<evidence type="ECO:0000256" key="7">
    <source>
        <dbReference type="PROSITE-ProRule" id="PRU01091"/>
    </source>
</evidence>
<evidence type="ECO:0000256" key="3">
    <source>
        <dbReference type="ARBA" id="ARBA00023015"/>
    </source>
</evidence>
<evidence type="ECO:0000256" key="5">
    <source>
        <dbReference type="ARBA" id="ARBA00023163"/>
    </source>
</evidence>
<protein>
    <submittedName>
        <fullName evidence="10">Response regulator transcription factor</fullName>
    </submittedName>
</protein>
<feature type="domain" description="Response regulatory" evidence="8">
    <location>
        <begin position="5"/>
        <end position="118"/>
    </location>
</feature>
<dbReference type="Gene3D" id="1.10.10.10">
    <property type="entry name" value="Winged helix-like DNA-binding domain superfamily/Winged helix DNA-binding domain"/>
    <property type="match status" value="1"/>
</dbReference>
<dbReference type="PROSITE" id="PS51755">
    <property type="entry name" value="OMPR_PHOB"/>
    <property type="match status" value="1"/>
</dbReference>
<dbReference type="Proteomes" id="UP001495147">
    <property type="component" value="Unassembled WGS sequence"/>
</dbReference>
<name>A0ABV0G1I8_9BURK</name>
<dbReference type="InterPro" id="IPR036388">
    <property type="entry name" value="WH-like_DNA-bd_sf"/>
</dbReference>
<dbReference type="InterPro" id="IPR016032">
    <property type="entry name" value="Sig_transdc_resp-reg_C-effctor"/>
</dbReference>
<dbReference type="Gene3D" id="3.40.50.2300">
    <property type="match status" value="1"/>
</dbReference>
<evidence type="ECO:0000259" key="9">
    <source>
        <dbReference type="PROSITE" id="PS51755"/>
    </source>
</evidence>
<dbReference type="PANTHER" id="PTHR48111">
    <property type="entry name" value="REGULATOR OF RPOS"/>
    <property type="match status" value="1"/>
</dbReference>
<feature type="modified residue" description="4-aspartylphosphate" evidence="6">
    <location>
        <position position="54"/>
    </location>
</feature>
<evidence type="ECO:0000313" key="10">
    <source>
        <dbReference type="EMBL" id="MEO3691575.1"/>
    </source>
</evidence>
<dbReference type="PROSITE" id="PS50110">
    <property type="entry name" value="RESPONSE_REGULATORY"/>
    <property type="match status" value="1"/>
</dbReference>
<evidence type="ECO:0000313" key="11">
    <source>
        <dbReference type="Proteomes" id="UP001495147"/>
    </source>
</evidence>
<evidence type="ECO:0000256" key="4">
    <source>
        <dbReference type="ARBA" id="ARBA00023125"/>
    </source>
</evidence>
<dbReference type="Pfam" id="PF00072">
    <property type="entry name" value="Response_reg"/>
    <property type="match status" value="1"/>
</dbReference>
<dbReference type="SUPFAM" id="SSF52172">
    <property type="entry name" value="CheY-like"/>
    <property type="match status" value="1"/>
</dbReference>
<dbReference type="CDD" id="cd00156">
    <property type="entry name" value="REC"/>
    <property type="match status" value="1"/>
</dbReference>
<evidence type="ECO:0000256" key="2">
    <source>
        <dbReference type="ARBA" id="ARBA00023012"/>
    </source>
</evidence>
<keyword evidence="3" id="KW-0805">Transcription regulation</keyword>
<dbReference type="EMBL" id="JBDPZD010000002">
    <property type="protein sequence ID" value="MEO3691575.1"/>
    <property type="molecule type" value="Genomic_DNA"/>
</dbReference>
<evidence type="ECO:0000259" key="8">
    <source>
        <dbReference type="PROSITE" id="PS50110"/>
    </source>
</evidence>
<comment type="caution">
    <text evidence="10">The sequence shown here is derived from an EMBL/GenBank/DDBJ whole genome shotgun (WGS) entry which is preliminary data.</text>
</comment>
<keyword evidence="5" id="KW-0804">Transcription</keyword>
<reference evidence="10 11" key="1">
    <citation type="submission" date="2024-05" db="EMBL/GenBank/DDBJ databases">
        <title>Roseateles sp. DJS-2-20 16S ribosomal RNA gene Genome sequencing and assembly.</title>
        <authorList>
            <person name="Woo H."/>
        </authorList>
    </citation>
    <scope>NUCLEOTIDE SEQUENCE [LARGE SCALE GENOMIC DNA]</scope>
    <source>
        <strain evidence="10 11">DJS-2-20</strain>
    </source>
</reference>
<keyword evidence="11" id="KW-1185">Reference proteome</keyword>
<evidence type="ECO:0000256" key="1">
    <source>
        <dbReference type="ARBA" id="ARBA00022553"/>
    </source>
</evidence>
<sequence>MQPKTLALVDDDLDYAEYLTQDLRERGIAVRRFDDSNALLADPEAFDFEFYLIDLMLPGVQGTELIKILRRRTEAGIVVVSGRLGPEVFGEVITAGADMYLVKPVQFEQVALAIGAVQRRVVRPGSADSLWKFDAAAGELIAPDGIRIQLSDADQLLIECFVKAAGEPVTREALLACLGRAAGASEADDGLSATIYRLRRRIERATPMLVPLQSKSRVGYVFKAPLQRV</sequence>
<keyword evidence="1 6" id="KW-0597">Phosphoprotein</keyword>